<dbReference type="PANTHER" id="PTHR30347:SF1">
    <property type="entry name" value="MECHANOSENSITIVE CHANNEL MSCK"/>
    <property type="match status" value="1"/>
</dbReference>
<dbReference type="SUPFAM" id="SSF82861">
    <property type="entry name" value="Mechanosensitive channel protein MscS (YggB), transmembrane region"/>
    <property type="match status" value="1"/>
</dbReference>
<evidence type="ECO:0000256" key="6">
    <source>
        <dbReference type="ARBA" id="ARBA00023136"/>
    </source>
</evidence>
<comment type="caution">
    <text evidence="11">The sequence shown here is derived from an EMBL/GenBank/DDBJ whole genome shotgun (WGS) entry which is preliminary data.</text>
</comment>
<keyword evidence="4 8" id="KW-0812">Transmembrane</keyword>
<dbReference type="InterPro" id="IPR023408">
    <property type="entry name" value="MscS_beta-dom_sf"/>
</dbReference>
<dbReference type="InterPro" id="IPR010920">
    <property type="entry name" value="LSM_dom_sf"/>
</dbReference>
<dbReference type="PROSITE" id="PS51257">
    <property type="entry name" value="PROKAR_LIPOPROTEIN"/>
    <property type="match status" value="1"/>
</dbReference>
<evidence type="ECO:0000256" key="5">
    <source>
        <dbReference type="ARBA" id="ARBA00022989"/>
    </source>
</evidence>
<dbReference type="InterPro" id="IPR052702">
    <property type="entry name" value="MscS-like_channel"/>
</dbReference>
<dbReference type="Proteomes" id="UP000253831">
    <property type="component" value="Unassembled WGS sequence"/>
</dbReference>
<name>A0A369XGF5_9PROT</name>
<dbReference type="InterPro" id="IPR006685">
    <property type="entry name" value="MscS_channel_2nd"/>
</dbReference>
<proteinExistence type="inferred from homology"/>
<dbReference type="InterPro" id="IPR049278">
    <property type="entry name" value="MS_channel_C"/>
</dbReference>
<evidence type="ECO:0000256" key="4">
    <source>
        <dbReference type="ARBA" id="ARBA00022692"/>
    </source>
</evidence>
<keyword evidence="5 8" id="KW-1133">Transmembrane helix</keyword>
<accession>A0A369XGF5</accession>
<sequence>MQYRRLAQVAAMKVENGDVSAGLVQALVACAVSYAPVLLTLGGISAYVAIIPRAGGDLPFVANLVYGLLAYFIVVVGIRSLLSPCRPATYYLSLSESVARPLGRRSRMLLLLALIWWLVQELRAEGLLSEVMFALTRRAFDLIWVLNVIWVVWLLRRLHDWRDKWTAPLLISLALFAGLVAGWIGYANLERLIINGVSVSLLLFGLALVASRFFADLFSGLDEGRYRWQKALRQAIGLKDEEYVPGLYWLRLLVKLLLWIAVALLVLSVWGAGEINSDILRYFTEGFEVAGVSIVPGQLLWAILALVVLLTLTRWFKGRLESKWLLNSRMEHSAREALVTTFGYVAVALSVIVALSIAGIQFTNLAIIAGALSVGIGFGLQNVINNFVSGIIMLVERPVKSGDRIIVGGTEGYVERISIRTTTIRTLERADVIVPNSDLISGQVTNLTLRNTWGRITVPIGVAYGSKVERVIEILHEVANNHPEVIRGNPQLSEPYALFLSFGDSALMFELRAFIREVDRRQRVISDINRAIDAAFREEGIEIPFPQRDINFRGPLRIERTPLRRRQAGGARGGGDEEADPANM</sequence>
<feature type="transmembrane region" description="Helical" evidence="8">
    <location>
        <begin position="167"/>
        <end position="186"/>
    </location>
</feature>
<dbReference type="GO" id="GO:0005886">
    <property type="term" value="C:plasma membrane"/>
    <property type="evidence" value="ECO:0007669"/>
    <property type="project" value="UniProtKB-SubCell"/>
</dbReference>
<dbReference type="Pfam" id="PF21082">
    <property type="entry name" value="MS_channel_3rd"/>
    <property type="match status" value="1"/>
</dbReference>
<dbReference type="AlphaFoldDB" id="A0A369XGF5"/>
<dbReference type="GO" id="GO:0008381">
    <property type="term" value="F:mechanosensitive monoatomic ion channel activity"/>
    <property type="evidence" value="ECO:0007669"/>
    <property type="project" value="UniProtKB-ARBA"/>
</dbReference>
<dbReference type="Pfam" id="PF00924">
    <property type="entry name" value="MS_channel_2nd"/>
    <property type="match status" value="1"/>
</dbReference>
<dbReference type="EMBL" id="QPGA01000054">
    <property type="protein sequence ID" value="RDE49171.1"/>
    <property type="molecule type" value="Genomic_DNA"/>
</dbReference>
<keyword evidence="6 8" id="KW-0472">Membrane</keyword>
<comment type="similarity">
    <text evidence="2">Belongs to the MscS (TC 1.A.23) family.</text>
</comment>
<evidence type="ECO:0000256" key="7">
    <source>
        <dbReference type="SAM" id="MobiDB-lite"/>
    </source>
</evidence>
<comment type="subcellular location">
    <subcellularLocation>
        <location evidence="1">Cell membrane</location>
        <topology evidence="1">Multi-pass membrane protein</topology>
    </subcellularLocation>
</comment>
<evidence type="ECO:0000256" key="8">
    <source>
        <dbReference type="SAM" id="Phobius"/>
    </source>
</evidence>
<feature type="transmembrane region" description="Helical" evidence="8">
    <location>
        <begin position="293"/>
        <end position="316"/>
    </location>
</feature>
<evidence type="ECO:0000313" key="11">
    <source>
        <dbReference type="EMBL" id="RDE49171.1"/>
    </source>
</evidence>
<feature type="transmembrane region" description="Helical" evidence="8">
    <location>
        <begin position="139"/>
        <end position="155"/>
    </location>
</feature>
<gene>
    <name evidence="11" type="ORF">DVS81_18125</name>
</gene>
<dbReference type="Gene3D" id="3.30.70.100">
    <property type="match status" value="1"/>
</dbReference>
<evidence type="ECO:0000256" key="2">
    <source>
        <dbReference type="ARBA" id="ARBA00008017"/>
    </source>
</evidence>
<evidence type="ECO:0000259" key="10">
    <source>
        <dbReference type="Pfam" id="PF21082"/>
    </source>
</evidence>
<dbReference type="Gene3D" id="2.30.30.60">
    <property type="match status" value="1"/>
</dbReference>
<feature type="transmembrane region" description="Helical" evidence="8">
    <location>
        <begin position="192"/>
        <end position="215"/>
    </location>
</feature>
<feature type="transmembrane region" description="Helical" evidence="8">
    <location>
        <begin position="252"/>
        <end position="273"/>
    </location>
</feature>
<feature type="transmembrane region" description="Helical" evidence="8">
    <location>
        <begin position="60"/>
        <end position="82"/>
    </location>
</feature>
<dbReference type="PANTHER" id="PTHR30347">
    <property type="entry name" value="POTASSIUM CHANNEL RELATED"/>
    <property type="match status" value="1"/>
</dbReference>
<dbReference type="InterPro" id="IPR011014">
    <property type="entry name" value="MscS_channel_TM-2"/>
</dbReference>
<evidence type="ECO:0000313" key="12">
    <source>
        <dbReference type="Proteomes" id="UP000253831"/>
    </source>
</evidence>
<dbReference type="InterPro" id="IPR011066">
    <property type="entry name" value="MscS_channel_C_sf"/>
</dbReference>
<keyword evidence="3" id="KW-1003">Cell membrane</keyword>
<feature type="transmembrane region" description="Helical" evidence="8">
    <location>
        <begin position="337"/>
        <end position="360"/>
    </location>
</feature>
<evidence type="ECO:0000256" key="3">
    <source>
        <dbReference type="ARBA" id="ARBA00022475"/>
    </source>
</evidence>
<feature type="transmembrane region" description="Helical" evidence="8">
    <location>
        <begin position="21"/>
        <end position="48"/>
    </location>
</feature>
<reference evidence="11 12" key="1">
    <citation type="submission" date="2018-05" db="EMBL/GenBank/DDBJ databases">
        <title>Integrated omic analyses show evidence that a Ca. Accumulibacter phosphatis strain performs denitrification under micro-aerobic conditions.</title>
        <authorList>
            <person name="Camejo P.Y."/>
            <person name="Katherine M.D."/>
            <person name="Daniel N.R."/>
        </authorList>
    </citation>
    <scope>NUCLEOTIDE SEQUENCE [LARGE SCALE GENOMIC DNA]</scope>
    <source>
        <strain evidence="11">UW-LDO-IC</strain>
    </source>
</reference>
<dbReference type="Gene3D" id="1.10.287.1260">
    <property type="match status" value="1"/>
</dbReference>
<feature type="domain" description="Mechanosensitive ion channel MscS" evidence="9">
    <location>
        <begin position="382"/>
        <end position="448"/>
    </location>
</feature>
<dbReference type="SUPFAM" id="SSF50182">
    <property type="entry name" value="Sm-like ribonucleoproteins"/>
    <property type="match status" value="1"/>
</dbReference>
<protein>
    <submittedName>
        <fullName evidence="11">Mechanosensitive ion channel family protein</fullName>
    </submittedName>
</protein>
<feature type="domain" description="Mechanosensitive ion channel MscS C-terminal" evidence="10">
    <location>
        <begin position="456"/>
        <end position="543"/>
    </location>
</feature>
<feature type="region of interest" description="Disordered" evidence="7">
    <location>
        <begin position="563"/>
        <end position="584"/>
    </location>
</feature>
<organism evidence="11 12">
    <name type="scientific">Candidatus Accumulibacter meliphilus</name>
    <dbReference type="NCBI Taxonomy" id="2211374"/>
    <lineage>
        <taxon>Bacteria</taxon>
        <taxon>Pseudomonadati</taxon>
        <taxon>Pseudomonadota</taxon>
        <taxon>Betaproteobacteria</taxon>
        <taxon>Candidatus Accumulibacter</taxon>
    </lineage>
</organism>
<dbReference type="SUPFAM" id="SSF82689">
    <property type="entry name" value="Mechanosensitive channel protein MscS (YggB), C-terminal domain"/>
    <property type="match status" value="1"/>
</dbReference>
<evidence type="ECO:0000256" key="1">
    <source>
        <dbReference type="ARBA" id="ARBA00004651"/>
    </source>
</evidence>
<evidence type="ECO:0000259" key="9">
    <source>
        <dbReference type="Pfam" id="PF00924"/>
    </source>
</evidence>
<feature type="transmembrane region" description="Helical" evidence="8">
    <location>
        <begin position="366"/>
        <end position="395"/>
    </location>
</feature>